<dbReference type="InterPro" id="IPR019734">
    <property type="entry name" value="TPR_rpt"/>
</dbReference>
<dbReference type="RefSeq" id="WP_212229785.1">
    <property type="nucleotide sequence ID" value="NZ_JAGUCN010000019.1"/>
</dbReference>
<dbReference type="EMBL" id="JAGUCN010000019">
    <property type="protein sequence ID" value="MBS2212900.1"/>
    <property type="molecule type" value="Genomic_DNA"/>
</dbReference>
<accession>A0ABS5KCY6</accession>
<keyword evidence="1" id="KW-0175">Coiled coil</keyword>
<evidence type="ECO:0000256" key="2">
    <source>
        <dbReference type="SAM" id="Phobius"/>
    </source>
</evidence>
<proteinExistence type="predicted"/>
<evidence type="ECO:0000313" key="4">
    <source>
        <dbReference type="Proteomes" id="UP000721861"/>
    </source>
</evidence>
<dbReference type="Gene3D" id="1.25.40.10">
    <property type="entry name" value="Tetratricopeptide repeat domain"/>
    <property type="match status" value="2"/>
</dbReference>
<feature type="coiled-coil region" evidence="1">
    <location>
        <begin position="353"/>
        <end position="383"/>
    </location>
</feature>
<keyword evidence="2" id="KW-1133">Transmembrane helix</keyword>
<gene>
    <name evidence="3" type="ORF">KEM09_15890</name>
</gene>
<keyword evidence="4" id="KW-1185">Reference proteome</keyword>
<evidence type="ECO:0000256" key="1">
    <source>
        <dbReference type="SAM" id="Coils"/>
    </source>
</evidence>
<dbReference type="SMART" id="SM00028">
    <property type="entry name" value="TPR"/>
    <property type="match status" value="5"/>
</dbReference>
<protein>
    <submittedName>
        <fullName evidence="3">Tetratricopeptide repeat protein</fullName>
    </submittedName>
</protein>
<dbReference type="InterPro" id="IPR011990">
    <property type="entry name" value="TPR-like_helical_dom_sf"/>
</dbReference>
<organism evidence="3 4">
    <name type="scientific">Carboxylicivirga mesophila</name>
    <dbReference type="NCBI Taxonomy" id="1166478"/>
    <lineage>
        <taxon>Bacteria</taxon>
        <taxon>Pseudomonadati</taxon>
        <taxon>Bacteroidota</taxon>
        <taxon>Bacteroidia</taxon>
        <taxon>Marinilabiliales</taxon>
        <taxon>Marinilabiliaceae</taxon>
        <taxon>Carboxylicivirga</taxon>
    </lineage>
</organism>
<feature type="transmembrane region" description="Helical" evidence="2">
    <location>
        <begin position="332"/>
        <end position="352"/>
    </location>
</feature>
<dbReference type="Proteomes" id="UP000721861">
    <property type="component" value="Unassembled WGS sequence"/>
</dbReference>
<dbReference type="InterPro" id="IPR016032">
    <property type="entry name" value="Sig_transdc_resp-reg_C-effctor"/>
</dbReference>
<dbReference type="SUPFAM" id="SSF46894">
    <property type="entry name" value="C-terminal effector domain of the bipartite response regulators"/>
    <property type="match status" value="1"/>
</dbReference>
<name>A0ABS5KCY6_9BACT</name>
<keyword evidence="2" id="KW-0812">Transmembrane</keyword>
<sequence>MKGIWAIISLLFLCLSVYGQSLQQDLNRASNLQETNPDSCILISYEIFTQLNDNQRIEKAHALWNLAQAYLYKHKYHSALLYAFKGEELFADKDTAILHQRIKATTGWIFYDIGNYKQAEPYHQKALDIAQLRNDLSSEIVYTNALGLNALNLNQYQKALGLFQKALFLLSRMDPVNKSLLATVQNNMGVVYVRYEDWGKAEESLLQAIDNSSGHASALIETYSLLAKVYLSTHQYKKCKYYLDAAEELSYLTSYSFSLIEYFQIRHEYEFIAGNLSAAYRYQNKYIQLYKKINNNDAQEVMNYLMSVQDEKIKQDELLIKQAREIAFNRQVLIIVGIISTLVIIVVLYLMFRSKAEKALLKQQLLSQELEKKEQQQAELSHKLAYKDEAIETLALTISQRNDLVKSVAEDVSKSSSDELKAAWKKFQLEFDQYTESSMLSEEYIKEFKFRLKTKFPSLTDKDMQLIIDIRKDLTSKELADKYHVEVKSIEMSRYRLRKKLQLEKGIQLKDFIMKI</sequence>
<evidence type="ECO:0000313" key="3">
    <source>
        <dbReference type="EMBL" id="MBS2212900.1"/>
    </source>
</evidence>
<dbReference type="SUPFAM" id="SSF48452">
    <property type="entry name" value="TPR-like"/>
    <property type="match status" value="2"/>
</dbReference>
<reference evidence="3 4" key="1">
    <citation type="journal article" date="2014" name="Int. J. Syst. Evol. Microbiol.">
        <title>Carboxylicivirga gen. nov. in the family Marinilabiliaceae with two novel species, Carboxylicivirga mesophila sp. nov. and Carboxylicivirga taeanensis sp. nov., and reclassification of Cytophaga fermentans as Saccharicrinis fermentans gen. nov., comb. nov.</title>
        <authorList>
            <person name="Yang S.H."/>
            <person name="Seo H.S."/>
            <person name="Woo J.H."/>
            <person name="Oh H.M."/>
            <person name="Jang H."/>
            <person name="Lee J.H."/>
            <person name="Kim S.J."/>
            <person name="Kwon K.K."/>
        </authorList>
    </citation>
    <scope>NUCLEOTIDE SEQUENCE [LARGE SCALE GENOMIC DNA]</scope>
    <source>
        <strain evidence="3 4">JCM 18290</strain>
    </source>
</reference>
<keyword evidence="2" id="KW-0472">Membrane</keyword>
<comment type="caution">
    <text evidence="3">The sequence shown here is derived from an EMBL/GenBank/DDBJ whole genome shotgun (WGS) entry which is preliminary data.</text>
</comment>